<dbReference type="InterPro" id="IPR043502">
    <property type="entry name" value="DNA/RNA_pol_sf"/>
</dbReference>
<dbReference type="PANTHER" id="PTHR37984">
    <property type="entry name" value="PROTEIN CBG26694"/>
    <property type="match status" value="1"/>
</dbReference>
<keyword evidence="3" id="KW-1185">Reference proteome</keyword>
<dbReference type="FunFam" id="3.30.70.270:FF:000026">
    <property type="entry name" value="Transposon Ty3-G Gag-Pol polyprotein"/>
    <property type="match status" value="1"/>
</dbReference>
<dbReference type="EMBL" id="LSMT01000004">
    <property type="protein sequence ID" value="PFX34478.1"/>
    <property type="molecule type" value="Genomic_DNA"/>
</dbReference>
<comment type="caution">
    <text evidence="2">The sequence shown here is derived from an EMBL/GenBank/DDBJ whole genome shotgun (WGS) entry which is preliminary data.</text>
</comment>
<dbReference type="InterPro" id="IPR036691">
    <property type="entry name" value="Endo/exonu/phosph_ase_sf"/>
</dbReference>
<dbReference type="Gene3D" id="3.60.10.10">
    <property type="entry name" value="Endonuclease/exonuclease/phosphatase"/>
    <property type="match status" value="1"/>
</dbReference>
<gene>
    <name evidence="2" type="primary">Tf2-9</name>
    <name evidence="2" type="ORF">AWC38_SpisGene634</name>
</gene>
<dbReference type="Proteomes" id="UP000225706">
    <property type="component" value="Unassembled WGS sequence"/>
</dbReference>
<evidence type="ECO:0000256" key="1">
    <source>
        <dbReference type="SAM" id="Coils"/>
    </source>
</evidence>
<dbReference type="AlphaFoldDB" id="A0A2B4T116"/>
<dbReference type="OrthoDB" id="5990281at2759"/>
<dbReference type="PANTHER" id="PTHR37984:SF9">
    <property type="entry name" value="INTEGRASE CATALYTIC DOMAIN-CONTAINING PROTEIN"/>
    <property type="match status" value="1"/>
</dbReference>
<dbReference type="InterPro" id="IPR043128">
    <property type="entry name" value="Rev_trsase/Diguanyl_cyclase"/>
</dbReference>
<dbReference type="Gene3D" id="3.30.70.270">
    <property type="match status" value="2"/>
</dbReference>
<dbReference type="SUPFAM" id="SSF56219">
    <property type="entry name" value="DNase I-like"/>
    <property type="match status" value="1"/>
</dbReference>
<protein>
    <submittedName>
        <fullName evidence="2">Transposon Tf2-9 polyprotein</fullName>
    </submittedName>
</protein>
<organism evidence="2 3">
    <name type="scientific">Stylophora pistillata</name>
    <name type="common">Smooth cauliflower coral</name>
    <dbReference type="NCBI Taxonomy" id="50429"/>
    <lineage>
        <taxon>Eukaryota</taxon>
        <taxon>Metazoa</taxon>
        <taxon>Cnidaria</taxon>
        <taxon>Anthozoa</taxon>
        <taxon>Hexacorallia</taxon>
        <taxon>Scleractinia</taxon>
        <taxon>Astrocoeniina</taxon>
        <taxon>Pocilloporidae</taxon>
        <taxon>Stylophora</taxon>
    </lineage>
</organism>
<reference evidence="3" key="1">
    <citation type="journal article" date="2017" name="bioRxiv">
        <title>Comparative analysis of the genomes of Stylophora pistillata and Acropora digitifera provides evidence for extensive differences between species of corals.</title>
        <authorList>
            <person name="Voolstra C.R."/>
            <person name="Li Y."/>
            <person name="Liew Y.J."/>
            <person name="Baumgarten S."/>
            <person name="Zoccola D."/>
            <person name="Flot J.-F."/>
            <person name="Tambutte S."/>
            <person name="Allemand D."/>
            <person name="Aranda M."/>
        </authorList>
    </citation>
    <scope>NUCLEOTIDE SEQUENCE [LARGE SCALE GENOMIC DNA]</scope>
</reference>
<feature type="coiled-coil region" evidence="1">
    <location>
        <begin position="146"/>
        <end position="180"/>
    </location>
</feature>
<evidence type="ECO:0000313" key="2">
    <source>
        <dbReference type="EMBL" id="PFX34478.1"/>
    </source>
</evidence>
<proteinExistence type="predicted"/>
<accession>A0A2B4T116</accession>
<name>A0A2B4T116_STYPI</name>
<keyword evidence="1" id="KW-0175">Coiled coil</keyword>
<sequence length="534" mass="61273">MGNALHLWELAALETSSSLGQVSRRNGAWDRYWGQISKQQHKHCSEVKEFQTLTAVYQAVLIAIATNLRIFISTAFIKILSFPWTTPKAERRSITKFNEYVINRYKRKRTTQEVEVMNETETDLTSETSNMDATNIQAVQDFETQTDLKCELIREMEKEIEDLKNELKSLKVKTNALQYQLGEANRETSRLSFLLKNQRFDIEKYRDRVEASAANTYSCFVQWVLEAKLLEYLLQIASAPQVFQNVMSHLFQDIEGVEVIVDYLIVWGKDVEQQEMVLKPDPKKVEAIIAMPTPANRKDLWRFLGVVTYLSKLIPNMSQKSAPLRQLLQRDVEWSWKQVKDDAFTILKTSISSAPALKFFDSKEPVILSVDASSKGETSGNYMFTKSSRISKFFTPSNICWCVLTLTVIGISETHWTQSGQRRLLTRDMLYSSQEEDNAPHTEGIALMLSGPAQQAMIGWEAHGSRIIAASFRTEKKKIKINVIQCYAPTNDNDEEAKDWFYGRMQNVLAKYPEKDLSILMGDLNAKIGQDNFR</sequence>
<dbReference type="SUPFAM" id="SSF56672">
    <property type="entry name" value="DNA/RNA polymerases"/>
    <property type="match status" value="1"/>
</dbReference>
<evidence type="ECO:0000313" key="3">
    <source>
        <dbReference type="Proteomes" id="UP000225706"/>
    </source>
</evidence>
<dbReference type="InterPro" id="IPR050951">
    <property type="entry name" value="Retrovirus_Pol_polyprotein"/>
</dbReference>